<accession>A0A3P6GCK6</accession>
<gene>
    <name evidence="2" type="ORF">BOLC6T38633H</name>
</gene>
<protein>
    <submittedName>
        <fullName evidence="2">Uncharacterized protein</fullName>
    </submittedName>
</protein>
<keyword evidence="1" id="KW-0472">Membrane</keyword>
<proteinExistence type="predicted"/>
<dbReference type="EMBL" id="LR031880">
    <property type="protein sequence ID" value="VDD63180.1"/>
    <property type="molecule type" value="Genomic_DNA"/>
</dbReference>
<reference evidence="2" key="1">
    <citation type="submission" date="2018-11" db="EMBL/GenBank/DDBJ databases">
        <authorList>
            <consortium name="Genoscope - CEA"/>
            <person name="William W."/>
        </authorList>
    </citation>
    <scope>NUCLEOTIDE SEQUENCE</scope>
</reference>
<name>A0A3P6GCK6_BRAOL</name>
<evidence type="ECO:0000256" key="1">
    <source>
        <dbReference type="SAM" id="Phobius"/>
    </source>
</evidence>
<sequence length="69" mass="8159">MMAPEIYSYLYEPRWWIGMTTSEPFTLLQDNLLMSHSSPVLLFLIHFFLALNHSAVLAHIILREKLHIF</sequence>
<keyword evidence="1" id="KW-0812">Transmembrane</keyword>
<keyword evidence="1" id="KW-1133">Transmembrane helix</keyword>
<organism evidence="2">
    <name type="scientific">Brassica oleracea</name>
    <name type="common">Wild cabbage</name>
    <dbReference type="NCBI Taxonomy" id="3712"/>
    <lineage>
        <taxon>Eukaryota</taxon>
        <taxon>Viridiplantae</taxon>
        <taxon>Streptophyta</taxon>
        <taxon>Embryophyta</taxon>
        <taxon>Tracheophyta</taxon>
        <taxon>Spermatophyta</taxon>
        <taxon>Magnoliopsida</taxon>
        <taxon>eudicotyledons</taxon>
        <taxon>Gunneridae</taxon>
        <taxon>Pentapetalae</taxon>
        <taxon>rosids</taxon>
        <taxon>malvids</taxon>
        <taxon>Brassicales</taxon>
        <taxon>Brassicaceae</taxon>
        <taxon>Brassiceae</taxon>
        <taxon>Brassica</taxon>
    </lineage>
</organism>
<evidence type="ECO:0000313" key="2">
    <source>
        <dbReference type="EMBL" id="VDD63180.1"/>
    </source>
</evidence>
<feature type="transmembrane region" description="Helical" evidence="1">
    <location>
        <begin position="40"/>
        <end position="62"/>
    </location>
</feature>
<dbReference type="AlphaFoldDB" id="A0A3P6GCK6"/>